<organism evidence="3 4">
    <name type="scientific">Corynebacterium simulans</name>
    <dbReference type="NCBI Taxonomy" id="146827"/>
    <lineage>
        <taxon>Bacteria</taxon>
        <taxon>Bacillati</taxon>
        <taxon>Actinomycetota</taxon>
        <taxon>Actinomycetes</taxon>
        <taxon>Mycobacteriales</taxon>
        <taxon>Corynebacteriaceae</taxon>
        <taxon>Corynebacterium</taxon>
    </lineage>
</organism>
<evidence type="ECO:0000313" key="4">
    <source>
        <dbReference type="Proteomes" id="UP000070339"/>
    </source>
</evidence>
<feature type="domain" description="Excalibur calcium-binding" evidence="2">
    <location>
        <begin position="105"/>
        <end position="128"/>
    </location>
</feature>
<sequence>MPVDAEDDDDLHVVPPQNIGQEKDPVIGYTEAPGETSPTPMNKTISTCGDPLLHERGTTFFTDGTSGWTQQCSNEMDVPVEPAQAPAPAPEYSGGDSRTCAEIGHKVYPGDPEYSPDRDSNGDGVGCESQPG</sequence>
<proteinExistence type="predicted"/>
<protein>
    <submittedName>
        <fullName evidence="3">Secreted protein</fullName>
    </submittedName>
</protein>
<evidence type="ECO:0000313" key="3">
    <source>
        <dbReference type="EMBL" id="KXU18654.1"/>
    </source>
</evidence>
<feature type="region of interest" description="Disordered" evidence="1">
    <location>
        <begin position="1"/>
        <end position="45"/>
    </location>
</feature>
<feature type="compositionally biased region" description="Acidic residues" evidence="1">
    <location>
        <begin position="1"/>
        <end position="10"/>
    </location>
</feature>
<keyword evidence="4" id="KW-1185">Reference proteome</keyword>
<accession>A0ABR5VAK9</accession>
<feature type="region of interest" description="Disordered" evidence="1">
    <location>
        <begin position="80"/>
        <end position="132"/>
    </location>
</feature>
<dbReference type="EMBL" id="LTEB01000018">
    <property type="protein sequence ID" value="KXU18654.1"/>
    <property type="molecule type" value="Genomic_DNA"/>
</dbReference>
<gene>
    <name evidence="3" type="ORF">WM41_0710</name>
</gene>
<reference evidence="3 4" key="1">
    <citation type="journal article" date="2016" name="Int. J. Syst. Evol. Microbiol.">
        <title>Resolving the Complexity of Human Skin Metagenomes Using Single-Molecule Sequencing.</title>
        <authorList>
            <consortium name="NISC Comparative Sequencing Program"/>
            <person name="Tsai Y.C."/>
            <person name="Conlan S."/>
            <person name="Deming C."/>
            <person name="Segre J.A."/>
            <person name="Kong H.H."/>
            <person name="Korlach J."/>
            <person name="Oh J."/>
        </authorList>
    </citation>
    <scope>NUCLEOTIDE SEQUENCE [LARGE SCALE GENOMIC DNA]</scope>
    <source>
        <strain evidence="3 4">1B08</strain>
    </source>
</reference>
<feature type="compositionally biased region" description="Polar residues" evidence="1">
    <location>
        <begin position="36"/>
        <end position="45"/>
    </location>
</feature>
<evidence type="ECO:0000256" key="1">
    <source>
        <dbReference type="SAM" id="MobiDB-lite"/>
    </source>
</evidence>
<name>A0ABR5VAK9_9CORY</name>
<dbReference type="InterPro" id="IPR008613">
    <property type="entry name" value="Excalibur_Ca-bd_domain"/>
</dbReference>
<comment type="caution">
    <text evidence="3">The sequence shown here is derived from an EMBL/GenBank/DDBJ whole genome shotgun (WGS) entry which is preliminary data.</text>
</comment>
<dbReference type="Pfam" id="PF05901">
    <property type="entry name" value="Excalibur"/>
    <property type="match status" value="1"/>
</dbReference>
<evidence type="ECO:0000259" key="2">
    <source>
        <dbReference type="Pfam" id="PF05901"/>
    </source>
</evidence>
<dbReference type="Proteomes" id="UP000070339">
    <property type="component" value="Unassembled WGS sequence"/>
</dbReference>